<keyword evidence="2" id="KW-1185">Reference proteome</keyword>
<accession>A0A9P5XC81</accession>
<dbReference type="AlphaFoldDB" id="A0A9P5XC81"/>
<dbReference type="Proteomes" id="UP000807342">
    <property type="component" value="Unassembled WGS sequence"/>
</dbReference>
<proteinExistence type="predicted"/>
<evidence type="ECO:0000313" key="2">
    <source>
        <dbReference type="Proteomes" id="UP000807342"/>
    </source>
</evidence>
<comment type="caution">
    <text evidence="1">The sequence shown here is derived from an EMBL/GenBank/DDBJ whole genome shotgun (WGS) entry which is preliminary data.</text>
</comment>
<name>A0A9P5XC81_9AGAR</name>
<reference evidence="1" key="1">
    <citation type="submission" date="2020-11" db="EMBL/GenBank/DDBJ databases">
        <authorList>
            <consortium name="DOE Joint Genome Institute"/>
            <person name="Ahrendt S."/>
            <person name="Riley R."/>
            <person name="Andreopoulos W."/>
            <person name="Labutti K."/>
            <person name="Pangilinan J."/>
            <person name="Ruiz-Duenas F.J."/>
            <person name="Barrasa J.M."/>
            <person name="Sanchez-Garcia M."/>
            <person name="Camarero S."/>
            <person name="Miyauchi S."/>
            <person name="Serrano A."/>
            <person name="Linde D."/>
            <person name="Babiker R."/>
            <person name="Drula E."/>
            <person name="Ayuso-Fernandez I."/>
            <person name="Pacheco R."/>
            <person name="Padilla G."/>
            <person name="Ferreira P."/>
            <person name="Barriuso J."/>
            <person name="Kellner H."/>
            <person name="Castanera R."/>
            <person name="Alfaro M."/>
            <person name="Ramirez L."/>
            <person name="Pisabarro A.G."/>
            <person name="Kuo A."/>
            <person name="Tritt A."/>
            <person name="Lipzen A."/>
            <person name="He G."/>
            <person name="Yan M."/>
            <person name="Ng V."/>
            <person name="Cullen D."/>
            <person name="Martin F."/>
            <person name="Rosso M.-N."/>
            <person name="Henrissat B."/>
            <person name="Hibbett D."/>
            <person name="Martinez A.T."/>
            <person name="Grigoriev I.V."/>
        </authorList>
    </citation>
    <scope>NUCLEOTIDE SEQUENCE</scope>
    <source>
        <strain evidence="1">MF-IS2</strain>
    </source>
</reference>
<sequence length="94" mass="10321">MSCLSDFSSTTGGVLHGYVQDLLDAHLHPPPRSTPLAHSGDSTWNGGFHFAYPGSAAAKIIIPTFRVTDLGMYLEIGCATYYMTRFLGFKRHEI</sequence>
<protein>
    <submittedName>
        <fullName evidence="1">Uncharacterized protein</fullName>
    </submittedName>
</protein>
<dbReference type="EMBL" id="MU151153">
    <property type="protein sequence ID" value="KAF9448697.1"/>
    <property type="molecule type" value="Genomic_DNA"/>
</dbReference>
<evidence type="ECO:0000313" key="1">
    <source>
        <dbReference type="EMBL" id="KAF9448697.1"/>
    </source>
</evidence>
<gene>
    <name evidence="1" type="ORF">P691DRAFT_31531</name>
</gene>
<organism evidence="1 2">
    <name type="scientific">Macrolepiota fuliginosa MF-IS2</name>
    <dbReference type="NCBI Taxonomy" id="1400762"/>
    <lineage>
        <taxon>Eukaryota</taxon>
        <taxon>Fungi</taxon>
        <taxon>Dikarya</taxon>
        <taxon>Basidiomycota</taxon>
        <taxon>Agaricomycotina</taxon>
        <taxon>Agaricomycetes</taxon>
        <taxon>Agaricomycetidae</taxon>
        <taxon>Agaricales</taxon>
        <taxon>Agaricineae</taxon>
        <taxon>Agaricaceae</taxon>
        <taxon>Macrolepiota</taxon>
    </lineage>
</organism>